<dbReference type="EMBL" id="CP023510">
    <property type="protein sequence ID" value="ATF63914.1"/>
    <property type="molecule type" value="Genomic_DNA"/>
</dbReference>
<name>A0A291DHM5_9MICC</name>
<feature type="compositionally biased region" description="Acidic residues" evidence="1">
    <location>
        <begin position="278"/>
        <end position="376"/>
    </location>
</feature>
<dbReference type="InterPro" id="IPR045920">
    <property type="entry name" value="DUF6339"/>
</dbReference>
<feature type="compositionally biased region" description="Basic and acidic residues" evidence="1">
    <location>
        <begin position="425"/>
        <end position="435"/>
    </location>
</feature>
<sequence length="472" mass="54484">MVHQSVEPAQQDTSPENTQAPAEQEEQYLYYRLEEFLAGIELQEWKNSGVPLRNVDCGEIDTNLEILNIGGNEIPMPTLKSLRRIVDKELENLKAFADDRDKWKYEYSHRIGKALHKNLHMIRGEAESIEVWQFIGLRVLPAAAFARFAPSKEVRHIGNLRRHVLRRTWLTYDLLGEVMDEGGYLTEDDLNQILDRTSISTNRDLALALARALNSVGAPSDYGLERGVSARDIKRKIAEELTVRMGVEMVQHKSYEDMCALLEDIKNEVIEAFKLQEGIEEEQYEDTWDSDPETVEDYESEDVEIEESEDVEVEELEDSEDLDTETDEYDESYYEDFSDEESEEEEESADLEVAEDMESPEPEAEESDAEESEAQEPGEPQPFFVPVNEFRESNLFSSTQYGYYVDEEPEERPSRLRTPQSKLKAKLEQASHEVTTDEEAHETASEAKTHRSKLTPPKSKMGQFWDNMPWKR</sequence>
<feature type="compositionally biased region" description="Polar residues" evidence="1">
    <location>
        <begin position="7"/>
        <end position="21"/>
    </location>
</feature>
<evidence type="ECO:0000313" key="2">
    <source>
        <dbReference type="EMBL" id="ATF63914.1"/>
    </source>
</evidence>
<dbReference type="Pfam" id="PF19866">
    <property type="entry name" value="DUF6339"/>
    <property type="match status" value="1"/>
</dbReference>
<feature type="region of interest" description="Disordered" evidence="1">
    <location>
        <begin position="1"/>
        <end position="22"/>
    </location>
</feature>
<feature type="region of interest" description="Disordered" evidence="1">
    <location>
        <begin position="277"/>
        <end position="472"/>
    </location>
</feature>
<protein>
    <submittedName>
        <fullName evidence="2">Uncharacterized protein</fullName>
    </submittedName>
</protein>
<dbReference type="Proteomes" id="UP000218628">
    <property type="component" value="Chromosome"/>
</dbReference>
<dbReference type="RefSeq" id="WP_070599911.1">
    <property type="nucleotide sequence ID" value="NZ_CP023510.1"/>
</dbReference>
<evidence type="ECO:0000313" key="3">
    <source>
        <dbReference type="Proteomes" id="UP000218628"/>
    </source>
</evidence>
<dbReference type="AlphaFoldDB" id="A0A291DHM5"/>
<reference evidence="3" key="1">
    <citation type="submission" date="2017-09" db="EMBL/GenBank/DDBJ databases">
        <title>FDA dAtabase for Regulatory Grade micrObial Sequences (FDA-ARGOS): Supporting development and validation of Infectious Disease Dx tests.</title>
        <authorList>
            <person name="Minogue T."/>
            <person name="Wolcott M."/>
            <person name="Wasieloski L."/>
            <person name="Aguilar W."/>
            <person name="Moore D."/>
            <person name="Tallon L."/>
            <person name="Sadzewicz L."/>
            <person name="Ott S."/>
            <person name="Zhao X."/>
            <person name="Nagaraj S."/>
            <person name="Vavikolanu K."/>
            <person name="Aluvathingal J."/>
            <person name="Nadendla S."/>
            <person name="Sichtig H."/>
        </authorList>
    </citation>
    <scope>NUCLEOTIDE SEQUENCE [LARGE SCALE GENOMIC DNA]</scope>
    <source>
        <strain evidence="3">FDAARGOS_369</strain>
    </source>
</reference>
<accession>A0A291DHM5</accession>
<gene>
    <name evidence="2" type="ORF">CO690_09610</name>
</gene>
<evidence type="ECO:0000256" key="1">
    <source>
        <dbReference type="SAM" id="MobiDB-lite"/>
    </source>
</evidence>
<organism evidence="2 3">
    <name type="scientific">Rothia mucilaginosa</name>
    <dbReference type="NCBI Taxonomy" id="43675"/>
    <lineage>
        <taxon>Bacteria</taxon>
        <taxon>Bacillati</taxon>
        <taxon>Actinomycetota</taxon>
        <taxon>Actinomycetes</taxon>
        <taxon>Micrococcales</taxon>
        <taxon>Micrococcaceae</taxon>
        <taxon>Rothia</taxon>
    </lineage>
</organism>
<proteinExistence type="predicted"/>